<protein>
    <recommendedName>
        <fullName evidence="4">Lipoprotein</fullName>
    </recommendedName>
</protein>
<reference evidence="2 3" key="1">
    <citation type="submission" date="2018-11" db="EMBL/GenBank/DDBJ databases">
        <title>Parancylomarina longa gen. nov., sp. nov., isolated from sediments of southern Okinawa.</title>
        <authorList>
            <person name="Fu T."/>
        </authorList>
    </citation>
    <scope>NUCLEOTIDE SEQUENCE [LARGE SCALE GENOMIC DNA]</scope>
    <source>
        <strain evidence="2 3">T3-2 S1-C</strain>
    </source>
</reference>
<feature type="signal peptide" evidence="1">
    <location>
        <begin position="1"/>
        <end position="22"/>
    </location>
</feature>
<sequence length="151" mass="17559">MKAKVKLLPFLLLVFIMLTANCCEKDEEKSNYAEGYIVGFDPCTINHQYRIGYVIISTDLKDTLVTYNLSDPSYKMPASVLFNLSDTLYKIPESYFENYRNSPFFPKSLRYEYPIKFSFSIANEDEMIFNLCTTDILFLDFTQVIIKSAIK</sequence>
<keyword evidence="1" id="KW-0732">Signal</keyword>
<evidence type="ECO:0000256" key="1">
    <source>
        <dbReference type="SAM" id="SignalP"/>
    </source>
</evidence>
<dbReference type="RefSeq" id="WP_127344858.1">
    <property type="nucleotide sequence ID" value="NZ_RJJX01000031.1"/>
</dbReference>
<evidence type="ECO:0008006" key="4">
    <source>
        <dbReference type="Google" id="ProtNLM"/>
    </source>
</evidence>
<evidence type="ECO:0000313" key="2">
    <source>
        <dbReference type="EMBL" id="RUT73008.1"/>
    </source>
</evidence>
<dbReference type="Proteomes" id="UP000282985">
    <property type="component" value="Unassembled WGS sequence"/>
</dbReference>
<dbReference type="AlphaFoldDB" id="A0A434AF84"/>
<dbReference type="EMBL" id="RJJX01000031">
    <property type="protein sequence ID" value="RUT73008.1"/>
    <property type="molecule type" value="Genomic_DNA"/>
</dbReference>
<comment type="caution">
    <text evidence="2">The sequence shown here is derived from an EMBL/GenBank/DDBJ whole genome shotgun (WGS) entry which is preliminary data.</text>
</comment>
<keyword evidence="3" id="KW-1185">Reference proteome</keyword>
<evidence type="ECO:0000313" key="3">
    <source>
        <dbReference type="Proteomes" id="UP000282985"/>
    </source>
</evidence>
<gene>
    <name evidence="2" type="ORF">DLK05_15405</name>
</gene>
<organism evidence="2 3">
    <name type="scientific">Ancylomarina longa</name>
    <dbReference type="NCBI Taxonomy" id="2487017"/>
    <lineage>
        <taxon>Bacteria</taxon>
        <taxon>Pseudomonadati</taxon>
        <taxon>Bacteroidota</taxon>
        <taxon>Bacteroidia</taxon>
        <taxon>Marinilabiliales</taxon>
        <taxon>Marinifilaceae</taxon>
        <taxon>Ancylomarina</taxon>
    </lineage>
</organism>
<accession>A0A434AF84</accession>
<dbReference type="OrthoDB" id="1121413at2"/>
<feature type="chain" id="PRO_5019047725" description="Lipoprotein" evidence="1">
    <location>
        <begin position="23"/>
        <end position="151"/>
    </location>
</feature>
<name>A0A434AF84_9BACT</name>
<proteinExistence type="predicted"/>